<sequence length="68" mass="7347">MAKRISRGFGKFGATEPQAAVKPARSKRMENAAETMRGALFAHGRLALTLYVALWIAAVLASVFVLRA</sequence>
<keyword evidence="1" id="KW-0472">Membrane</keyword>
<accession>A0ABU4YGM9</accession>
<keyword evidence="3" id="KW-1185">Reference proteome</keyword>
<keyword evidence="1" id="KW-1133">Transmembrane helix</keyword>
<dbReference type="RefSeq" id="WP_320296194.1">
    <property type="nucleotide sequence ID" value="NZ_JAVIIU010000006.1"/>
</dbReference>
<evidence type="ECO:0000313" key="2">
    <source>
        <dbReference type="EMBL" id="MDX8485255.1"/>
    </source>
</evidence>
<protein>
    <submittedName>
        <fullName evidence="2">Uncharacterized protein</fullName>
    </submittedName>
</protein>
<comment type="caution">
    <text evidence="2">The sequence shown here is derived from an EMBL/GenBank/DDBJ whole genome shotgun (WGS) entry which is preliminary data.</text>
</comment>
<gene>
    <name evidence="2" type="ORF">RFM52_08635</name>
</gene>
<organism evidence="2 3">
    <name type="scientific">Mesorhizobium humile</name>
    <dbReference type="NCBI Taxonomy" id="3072313"/>
    <lineage>
        <taxon>Bacteria</taxon>
        <taxon>Pseudomonadati</taxon>
        <taxon>Pseudomonadota</taxon>
        <taxon>Alphaproteobacteria</taxon>
        <taxon>Hyphomicrobiales</taxon>
        <taxon>Phyllobacteriaceae</taxon>
        <taxon>Mesorhizobium</taxon>
    </lineage>
</organism>
<name>A0ABU4YGM9_9HYPH</name>
<keyword evidence="1" id="KW-0812">Transmembrane</keyword>
<dbReference type="Proteomes" id="UP001280156">
    <property type="component" value="Unassembled WGS sequence"/>
</dbReference>
<reference evidence="2 3" key="1">
    <citation type="submission" date="2023-08" db="EMBL/GenBank/DDBJ databases">
        <title>Implementing the SeqCode for naming new Mesorhizobium species isolated from Vachellia karroo root nodules.</title>
        <authorList>
            <person name="Van Lill M."/>
        </authorList>
    </citation>
    <scope>NUCLEOTIDE SEQUENCE [LARGE SCALE GENOMIC DNA]</scope>
    <source>
        <strain evidence="2 3">VK2B</strain>
    </source>
</reference>
<dbReference type="EMBL" id="JAVIIV010000004">
    <property type="protein sequence ID" value="MDX8485255.1"/>
    <property type="molecule type" value="Genomic_DNA"/>
</dbReference>
<proteinExistence type="predicted"/>
<feature type="transmembrane region" description="Helical" evidence="1">
    <location>
        <begin position="46"/>
        <end position="66"/>
    </location>
</feature>
<evidence type="ECO:0000256" key="1">
    <source>
        <dbReference type="SAM" id="Phobius"/>
    </source>
</evidence>
<evidence type="ECO:0000313" key="3">
    <source>
        <dbReference type="Proteomes" id="UP001280156"/>
    </source>
</evidence>